<dbReference type="InterPro" id="IPR004860">
    <property type="entry name" value="LAGLIDADG_dom"/>
</dbReference>
<gene>
    <name evidence="3" type="ORF">BC936DRAFT_140591</name>
</gene>
<keyword evidence="4" id="KW-1185">Reference proteome</keyword>
<comment type="caution">
    <text evidence="3">The sequence shown here is derived from an EMBL/GenBank/DDBJ whole genome shotgun (WGS) entry which is preliminary data.</text>
</comment>
<dbReference type="Proteomes" id="UP000268093">
    <property type="component" value="Unassembled WGS sequence"/>
</dbReference>
<feature type="domain" description="Homing endonuclease LAGLIDADG" evidence="2">
    <location>
        <begin position="79"/>
        <end position="123"/>
    </location>
</feature>
<evidence type="ECO:0000313" key="4">
    <source>
        <dbReference type="Proteomes" id="UP000268093"/>
    </source>
</evidence>
<dbReference type="InterPro" id="IPR027434">
    <property type="entry name" value="Homing_endonucl"/>
</dbReference>
<evidence type="ECO:0000313" key="3">
    <source>
        <dbReference type="EMBL" id="RUP52136.1"/>
    </source>
</evidence>
<dbReference type="Pfam" id="PF03161">
    <property type="entry name" value="LAGLIDADG_2"/>
    <property type="match status" value="1"/>
</dbReference>
<dbReference type="EMBL" id="RBNI01000174">
    <property type="protein sequence ID" value="RUP52136.1"/>
    <property type="molecule type" value="Genomic_DNA"/>
</dbReference>
<evidence type="ECO:0000259" key="2">
    <source>
        <dbReference type="Pfam" id="PF03161"/>
    </source>
</evidence>
<reference evidence="3 4" key="1">
    <citation type="journal article" date="2018" name="New Phytol.">
        <title>Phylogenomics of Endogonaceae and evolution of mycorrhizas within Mucoromycota.</title>
        <authorList>
            <person name="Chang Y."/>
            <person name="Desiro A."/>
            <person name="Na H."/>
            <person name="Sandor L."/>
            <person name="Lipzen A."/>
            <person name="Clum A."/>
            <person name="Barry K."/>
            <person name="Grigoriev I.V."/>
            <person name="Martin F.M."/>
            <person name="Stajich J.E."/>
            <person name="Smith M.E."/>
            <person name="Bonito G."/>
            <person name="Spatafora J.W."/>
        </authorList>
    </citation>
    <scope>NUCLEOTIDE SEQUENCE [LARGE SCALE GENOMIC DNA]</scope>
    <source>
        <strain evidence="3 4">GMNB39</strain>
    </source>
</reference>
<accession>A0A433DN70</accession>
<protein>
    <recommendedName>
        <fullName evidence="2">Homing endonuclease LAGLIDADG domain-containing protein</fullName>
    </recommendedName>
</protein>
<feature type="region of interest" description="Disordered" evidence="1">
    <location>
        <begin position="57"/>
        <end position="76"/>
    </location>
</feature>
<organism evidence="3 4">
    <name type="scientific">Jimgerdemannia flammicorona</name>
    <dbReference type="NCBI Taxonomy" id="994334"/>
    <lineage>
        <taxon>Eukaryota</taxon>
        <taxon>Fungi</taxon>
        <taxon>Fungi incertae sedis</taxon>
        <taxon>Mucoromycota</taxon>
        <taxon>Mucoromycotina</taxon>
        <taxon>Endogonomycetes</taxon>
        <taxon>Endogonales</taxon>
        <taxon>Endogonaceae</taxon>
        <taxon>Jimgerdemannia</taxon>
    </lineage>
</organism>
<dbReference type="SUPFAM" id="SSF55608">
    <property type="entry name" value="Homing endonucleases"/>
    <property type="match status" value="1"/>
</dbReference>
<sequence>MNPILFQGLTVVFGPSNTGDMRIRKVVFPCGDFIRGHTACMGFLRNFTDLEPSVGSYLDSRTGNTPPGRQGDNGPASRGYYNISFFTRSLSCLNKFRELFYPLGVKIVPPCIGEFLTELGLAI</sequence>
<proteinExistence type="predicted"/>
<dbReference type="GO" id="GO:0004519">
    <property type="term" value="F:endonuclease activity"/>
    <property type="evidence" value="ECO:0007669"/>
    <property type="project" value="InterPro"/>
</dbReference>
<name>A0A433DN70_9FUNG</name>
<dbReference type="AlphaFoldDB" id="A0A433DN70"/>
<evidence type="ECO:0000256" key="1">
    <source>
        <dbReference type="SAM" id="MobiDB-lite"/>
    </source>
</evidence>